<feature type="transmembrane region" description="Helical" evidence="5">
    <location>
        <begin position="72"/>
        <end position="90"/>
    </location>
</feature>
<reference evidence="7 8" key="1">
    <citation type="submission" date="2016-11" db="EMBL/GenBank/DDBJ databases">
        <authorList>
            <person name="Jaros S."/>
            <person name="Januszkiewicz K."/>
            <person name="Wedrychowicz H."/>
        </authorList>
    </citation>
    <scope>NUCLEOTIDE SEQUENCE [LARGE SCALE GENOMIC DNA]</scope>
    <source>
        <strain evidence="7 8">DSM 22153</strain>
    </source>
</reference>
<evidence type="ECO:0000313" key="8">
    <source>
        <dbReference type="Proteomes" id="UP000186002"/>
    </source>
</evidence>
<dbReference type="Pfam" id="PF05154">
    <property type="entry name" value="TM2"/>
    <property type="match status" value="1"/>
</dbReference>
<evidence type="ECO:0000259" key="6">
    <source>
        <dbReference type="Pfam" id="PF05154"/>
    </source>
</evidence>
<dbReference type="RefSeq" id="WP_175558060.1">
    <property type="nucleotide sequence ID" value="NZ_FRBW01000003.1"/>
</dbReference>
<evidence type="ECO:0000313" key="7">
    <source>
        <dbReference type="EMBL" id="SHM75265.1"/>
    </source>
</evidence>
<dbReference type="EMBL" id="FRBW01000003">
    <property type="protein sequence ID" value="SHM75265.1"/>
    <property type="molecule type" value="Genomic_DNA"/>
</dbReference>
<comment type="subcellular location">
    <subcellularLocation>
        <location evidence="1">Membrane</location>
        <topology evidence="1">Multi-pass membrane protein</topology>
    </subcellularLocation>
</comment>
<evidence type="ECO:0000256" key="3">
    <source>
        <dbReference type="ARBA" id="ARBA00022989"/>
    </source>
</evidence>
<dbReference type="STRING" id="735517.SAMN05444272_3146"/>
<keyword evidence="8" id="KW-1185">Reference proteome</keyword>
<dbReference type="AlphaFoldDB" id="A0A1M7LAV0"/>
<feature type="transmembrane region" description="Helical" evidence="5">
    <location>
        <begin position="96"/>
        <end position="120"/>
    </location>
</feature>
<dbReference type="Proteomes" id="UP000186002">
    <property type="component" value="Unassembled WGS sequence"/>
</dbReference>
<proteinExistence type="predicted"/>
<dbReference type="GO" id="GO:0016020">
    <property type="term" value="C:membrane"/>
    <property type="evidence" value="ECO:0007669"/>
    <property type="project" value="UniProtKB-SubCell"/>
</dbReference>
<organism evidence="7 8">
    <name type="scientific">Roseibium suaedae</name>
    <dbReference type="NCBI Taxonomy" id="735517"/>
    <lineage>
        <taxon>Bacteria</taxon>
        <taxon>Pseudomonadati</taxon>
        <taxon>Pseudomonadota</taxon>
        <taxon>Alphaproteobacteria</taxon>
        <taxon>Hyphomicrobiales</taxon>
        <taxon>Stappiaceae</taxon>
        <taxon>Roseibium</taxon>
    </lineage>
</organism>
<feature type="transmembrane region" description="Helical" evidence="5">
    <location>
        <begin position="45"/>
        <end position="65"/>
    </location>
</feature>
<protein>
    <submittedName>
        <fullName evidence="7">TM2 domain-containing protein</fullName>
    </submittedName>
</protein>
<keyword evidence="2 5" id="KW-0812">Transmembrane</keyword>
<sequence>MEVEQTGGWNHCSYCGKKIAMAARACPECGAPQAAAKEDVSPKSYGVAVALCGVFGMVGIHHFYLGNILHGLFDLGLFLCWFLIWVTGAADGNGFLILLAVACFIADFAHTLVIFTKLICGSAHDSQGRRVAIPGHTG</sequence>
<feature type="domain" description="TM2" evidence="6">
    <location>
        <begin position="42"/>
        <end position="86"/>
    </location>
</feature>
<gene>
    <name evidence="7" type="ORF">SAMN05444272_3146</name>
</gene>
<evidence type="ECO:0000256" key="5">
    <source>
        <dbReference type="SAM" id="Phobius"/>
    </source>
</evidence>
<dbReference type="InterPro" id="IPR007829">
    <property type="entry name" value="TM2"/>
</dbReference>
<evidence type="ECO:0000256" key="4">
    <source>
        <dbReference type="ARBA" id="ARBA00023136"/>
    </source>
</evidence>
<evidence type="ECO:0000256" key="2">
    <source>
        <dbReference type="ARBA" id="ARBA00022692"/>
    </source>
</evidence>
<keyword evidence="3 5" id="KW-1133">Transmembrane helix</keyword>
<accession>A0A1M7LAV0</accession>
<evidence type="ECO:0000256" key="1">
    <source>
        <dbReference type="ARBA" id="ARBA00004141"/>
    </source>
</evidence>
<name>A0A1M7LAV0_9HYPH</name>
<keyword evidence="4 5" id="KW-0472">Membrane</keyword>